<dbReference type="Gene3D" id="3.40.630.30">
    <property type="match status" value="1"/>
</dbReference>
<dbReference type="EMBL" id="LT629782">
    <property type="protein sequence ID" value="SDT90188.1"/>
    <property type="molecule type" value="Genomic_DNA"/>
</dbReference>
<name>A0A1H2E677_9PSED</name>
<dbReference type="Proteomes" id="UP000183653">
    <property type="component" value="Chromosome I"/>
</dbReference>
<protein>
    <submittedName>
        <fullName evidence="4">Acetyltransferase (GNAT) family protein</fullName>
    </submittedName>
</protein>
<gene>
    <name evidence="4" type="ORF">SAMN04490197_0653</name>
</gene>
<keyword evidence="2" id="KW-0012">Acyltransferase</keyword>
<evidence type="ECO:0000256" key="1">
    <source>
        <dbReference type="ARBA" id="ARBA00022679"/>
    </source>
</evidence>
<dbReference type="GO" id="GO:0016747">
    <property type="term" value="F:acyltransferase activity, transferring groups other than amino-acyl groups"/>
    <property type="evidence" value="ECO:0007669"/>
    <property type="project" value="InterPro"/>
</dbReference>
<feature type="domain" description="N-acetyltransferase" evidence="3">
    <location>
        <begin position="1"/>
        <end position="171"/>
    </location>
</feature>
<dbReference type="InterPro" id="IPR050832">
    <property type="entry name" value="Bact_Acetyltransf"/>
</dbReference>
<proteinExistence type="predicted"/>
<dbReference type="AlphaFoldDB" id="A0A1H2E677"/>
<organism evidence="4 5">
    <name type="scientific">Pseudomonas orientalis</name>
    <dbReference type="NCBI Taxonomy" id="76758"/>
    <lineage>
        <taxon>Bacteria</taxon>
        <taxon>Pseudomonadati</taxon>
        <taxon>Pseudomonadota</taxon>
        <taxon>Gammaproteobacteria</taxon>
        <taxon>Pseudomonadales</taxon>
        <taxon>Pseudomonadaceae</taxon>
        <taxon>Pseudomonas</taxon>
    </lineage>
</organism>
<dbReference type="InterPro" id="IPR000182">
    <property type="entry name" value="GNAT_dom"/>
</dbReference>
<sequence length="176" mass="19593">MIRRALPTHAKAVAQVHVSSWQEAYRDLMPARYLNALNATLTQREAHWSRLIASGESNVWVAELDQQIVGWIAVGASRDDDVTGADAGEVMALYVLARHWQTGVGLALWRAGVQDLMEQGFKRLTLWVLTGNERAIRFYRKAGCVEETGTERTLERGGVTLMEVRYGVPITGLTKA</sequence>
<dbReference type="RefSeq" id="WP_057722263.1">
    <property type="nucleotide sequence ID" value="NZ_JYLM01000002.1"/>
</dbReference>
<dbReference type="PROSITE" id="PS51186">
    <property type="entry name" value="GNAT"/>
    <property type="match status" value="1"/>
</dbReference>
<keyword evidence="5" id="KW-1185">Reference proteome</keyword>
<evidence type="ECO:0000259" key="3">
    <source>
        <dbReference type="PROSITE" id="PS51186"/>
    </source>
</evidence>
<evidence type="ECO:0000313" key="5">
    <source>
        <dbReference type="Proteomes" id="UP000183653"/>
    </source>
</evidence>
<dbReference type="PANTHER" id="PTHR43877">
    <property type="entry name" value="AMINOALKYLPHOSPHONATE N-ACETYLTRANSFERASE-RELATED-RELATED"/>
    <property type="match status" value="1"/>
</dbReference>
<evidence type="ECO:0000313" key="4">
    <source>
        <dbReference type="EMBL" id="SDT90188.1"/>
    </source>
</evidence>
<dbReference type="InterPro" id="IPR016181">
    <property type="entry name" value="Acyl_CoA_acyltransferase"/>
</dbReference>
<accession>A0A1H2E677</accession>
<evidence type="ECO:0000256" key="2">
    <source>
        <dbReference type="ARBA" id="ARBA00023315"/>
    </source>
</evidence>
<dbReference type="Pfam" id="PF00583">
    <property type="entry name" value="Acetyltransf_1"/>
    <property type="match status" value="1"/>
</dbReference>
<dbReference type="OrthoDB" id="5292888at2"/>
<reference evidence="4 5" key="1">
    <citation type="submission" date="2016-10" db="EMBL/GenBank/DDBJ databases">
        <authorList>
            <person name="Varghese N."/>
            <person name="Submissions S."/>
        </authorList>
    </citation>
    <scope>NUCLEOTIDE SEQUENCE [LARGE SCALE GENOMIC DNA]</scope>
    <source>
        <strain evidence="4 5">BS2775</strain>
    </source>
</reference>
<dbReference type="CDD" id="cd04301">
    <property type="entry name" value="NAT_SF"/>
    <property type="match status" value="1"/>
</dbReference>
<dbReference type="SUPFAM" id="SSF55729">
    <property type="entry name" value="Acyl-CoA N-acyltransferases (Nat)"/>
    <property type="match status" value="1"/>
</dbReference>
<keyword evidence="1 4" id="KW-0808">Transferase</keyword>